<dbReference type="SUPFAM" id="SSF48452">
    <property type="entry name" value="TPR-like"/>
    <property type="match status" value="1"/>
</dbReference>
<keyword evidence="4" id="KW-1185">Reference proteome</keyword>
<reference evidence="3" key="1">
    <citation type="submission" date="2019-03" db="EMBL/GenBank/DDBJ databases">
        <title>Improved annotation for the trematode Fasciola hepatica.</title>
        <authorList>
            <person name="Choi Y.-J."/>
            <person name="Martin J."/>
            <person name="Mitreva M."/>
        </authorList>
    </citation>
    <scope>NUCLEOTIDE SEQUENCE [LARGE SCALE GENOMIC DNA]</scope>
</reference>
<dbReference type="Pfam" id="PF21033">
    <property type="entry name" value="RMD1-3"/>
    <property type="match status" value="1"/>
</dbReference>
<dbReference type="Proteomes" id="UP000230066">
    <property type="component" value="Unassembled WGS sequence"/>
</dbReference>
<organism evidence="3 4">
    <name type="scientific">Fasciola hepatica</name>
    <name type="common">Liver fluke</name>
    <dbReference type="NCBI Taxonomy" id="6192"/>
    <lineage>
        <taxon>Eukaryota</taxon>
        <taxon>Metazoa</taxon>
        <taxon>Spiralia</taxon>
        <taxon>Lophotrochozoa</taxon>
        <taxon>Platyhelminthes</taxon>
        <taxon>Trematoda</taxon>
        <taxon>Digenea</taxon>
        <taxon>Plagiorchiida</taxon>
        <taxon>Echinostomata</taxon>
        <taxon>Echinostomatoidea</taxon>
        <taxon>Fasciolidae</taxon>
        <taxon>Fasciola</taxon>
    </lineage>
</organism>
<sequence length="500" mass="55899">MASDSSRSEQAAIARIGAGFGGRFLGGFHRRNVVSVLLGASIGFGIGVAFHALWRAAVDRFTMHNNTDRLMLELENLKRELADVRHMLNFSGDRMLKANQLDPIPPFYLADDDDEEDYFHDFDDENSGFNEVLFTSSSPYTRQSTNESRADDLGPGTSGDRLLSGESSFHTVASYISSKQSVLRLGPPLSKSIAEELDQLAQLALGEISAVSLSPKVGASGDESRWGTQAYARCLVYRRKYRRTPEFLWRFARATYLASESLDTEEDYSASVNEAGDALSDYSTSNSSRTFDPNNPNDVAYDLSSRRQFIETGLGLARRALRLALNSRQDIKSNISNECLAEIYKWLAVLVGLACDFGGLQQRILYGKEFKTLIDQAIELCPTDALSHFLKGRWCYEVYNLTWIERQFASRLFATPPTATIEEAQAAFEEVEKLRPNYYAANGLYLAKCFISQSNYKEAGVWLNRAKTLTEQQRAPPPHLDTTSVSAEVESLISKYSTYF</sequence>
<dbReference type="Gene3D" id="1.25.40.10">
    <property type="entry name" value="Tetratricopeptide repeat domain"/>
    <property type="match status" value="1"/>
</dbReference>
<evidence type="ECO:0000256" key="1">
    <source>
        <dbReference type="SAM" id="MobiDB-lite"/>
    </source>
</evidence>
<dbReference type="GO" id="GO:0097431">
    <property type="term" value="C:mitotic spindle pole"/>
    <property type="evidence" value="ECO:0007669"/>
    <property type="project" value="TreeGrafter"/>
</dbReference>
<comment type="caution">
    <text evidence="3">The sequence shown here is derived from an EMBL/GenBank/DDBJ whole genome shotgun (WGS) entry which is preliminary data.</text>
</comment>
<evidence type="ECO:0000313" key="4">
    <source>
        <dbReference type="Proteomes" id="UP000230066"/>
    </source>
</evidence>
<keyword evidence="2" id="KW-1133">Transmembrane helix</keyword>
<evidence type="ECO:0000256" key="2">
    <source>
        <dbReference type="SAM" id="Phobius"/>
    </source>
</evidence>
<gene>
    <name evidence="3" type="ORF">D915_005037</name>
</gene>
<evidence type="ECO:0000313" key="3">
    <source>
        <dbReference type="EMBL" id="THD24296.1"/>
    </source>
</evidence>
<dbReference type="GO" id="GO:0008017">
    <property type="term" value="F:microtubule binding"/>
    <property type="evidence" value="ECO:0007669"/>
    <property type="project" value="TreeGrafter"/>
</dbReference>
<dbReference type="PANTHER" id="PTHR16056:SF37">
    <property type="entry name" value="REGULATOR OF MICROTUBULE DYNAMICS PROTEIN 3-LIKE ISOFORM X1"/>
    <property type="match status" value="1"/>
</dbReference>
<feature type="region of interest" description="Disordered" evidence="1">
    <location>
        <begin position="139"/>
        <end position="160"/>
    </location>
</feature>
<dbReference type="InterPro" id="IPR011990">
    <property type="entry name" value="TPR-like_helical_dom_sf"/>
</dbReference>
<name>A0A4E0RAQ9_FASHE</name>
<feature type="transmembrane region" description="Helical" evidence="2">
    <location>
        <begin position="33"/>
        <end position="54"/>
    </location>
</feature>
<protein>
    <submittedName>
        <fullName evidence="3">Regulator of microtubule dynamics protein 3</fullName>
    </submittedName>
</protein>
<dbReference type="GO" id="GO:0005739">
    <property type="term" value="C:mitochondrion"/>
    <property type="evidence" value="ECO:0007669"/>
    <property type="project" value="TreeGrafter"/>
</dbReference>
<proteinExistence type="predicted"/>
<dbReference type="AlphaFoldDB" id="A0A4E0RAQ9"/>
<dbReference type="GO" id="GO:0005876">
    <property type="term" value="C:spindle microtubule"/>
    <property type="evidence" value="ECO:0007669"/>
    <property type="project" value="TreeGrafter"/>
</dbReference>
<dbReference type="InterPro" id="IPR049039">
    <property type="entry name" value="RMD1-3_a_helical_rpt"/>
</dbReference>
<dbReference type="PANTHER" id="PTHR16056">
    <property type="entry name" value="REGULATOR OF MICROTUBULE DYNAMICS PROTEIN"/>
    <property type="match status" value="1"/>
</dbReference>
<keyword evidence="2" id="KW-0812">Transmembrane</keyword>
<dbReference type="EMBL" id="JXXN02001676">
    <property type="protein sequence ID" value="THD24296.1"/>
    <property type="molecule type" value="Genomic_DNA"/>
</dbReference>
<keyword evidence="2" id="KW-0472">Membrane</keyword>
<accession>A0A4E0RAQ9</accession>